<evidence type="ECO:0000313" key="2">
    <source>
        <dbReference type="EMBL" id="NYG59033.1"/>
    </source>
</evidence>
<dbReference type="InterPro" id="IPR044857">
    <property type="entry name" value="T7SS_EccB_R1"/>
</dbReference>
<dbReference type="PANTHER" id="PTHR40765">
    <property type="entry name" value="ESX-2 SECRETION SYSTEM ATPASE ECCB2"/>
    <property type="match status" value="1"/>
</dbReference>
<dbReference type="NCBIfam" id="TIGR03919">
    <property type="entry name" value="T7SS_EccB"/>
    <property type="match status" value="1"/>
</dbReference>
<keyword evidence="1" id="KW-1133">Transmembrane helix</keyword>
<proteinExistence type="predicted"/>
<dbReference type="Gene3D" id="3.30.2390.20">
    <property type="entry name" value="Type VII secretion system EccB, repeat 1 domain"/>
    <property type="match status" value="1"/>
</dbReference>
<dbReference type="Proteomes" id="UP000540656">
    <property type="component" value="Unassembled WGS sequence"/>
</dbReference>
<organism evidence="2 3">
    <name type="scientific">Nocardioides daedukensis</name>
    <dbReference type="NCBI Taxonomy" id="634462"/>
    <lineage>
        <taxon>Bacteria</taxon>
        <taxon>Bacillati</taxon>
        <taxon>Actinomycetota</taxon>
        <taxon>Actinomycetes</taxon>
        <taxon>Propionibacteriales</taxon>
        <taxon>Nocardioidaceae</taxon>
        <taxon>Nocardioides</taxon>
    </lineage>
</organism>
<reference evidence="2 3" key="1">
    <citation type="submission" date="2020-07" db="EMBL/GenBank/DDBJ databases">
        <title>Sequencing the genomes of 1000 actinobacteria strains.</title>
        <authorList>
            <person name="Klenk H.-P."/>
        </authorList>
    </citation>
    <scope>NUCLEOTIDE SEQUENCE [LARGE SCALE GENOMIC DNA]</scope>
    <source>
        <strain evidence="2 3">DSM 23819</strain>
    </source>
</reference>
<keyword evidence="1" id="KW-0812">Transmembrane</keyword>
<dbReference type="Pfam" id="PF05108">
    <property type="entry name" value="T7SS_ESX1_EccB"/>
    <property type="match status" value="1"/>
</dbReference>
<comment type="caution">
    <text evidence="2">The sequence shown here is derived from an EMBL/GenBank/DDBJ whole genome shotgun (WGS) entry which is preliminary data.</text>
</comment>
<dbReference type="AlphaFoldDB" id="A0A7Y9S2Q7"/>
<dbReference type="InterPro" id="IPR007795">
    <property type="entry name" value="T7SS_EccB"/>
</dbReference>
<feature type="transmembrane region" description="Helical" evidence="1">
    <location>
        <begin position="40"/>
        <end position="62"/>
    </location>
</feature>
<accession>A0A7Y9S2Q7</accession>
<protein>
    <submittedName>
        <fullName evidence="2">Type VII secretion protein EccB</fullName>
    </submittedName>
</protein>
<dbReference type="EMBL" id="JACCAA010000001">
    <property type="protein sequence ID" value="NYG59033.1"/>
    <property type="molecule type" value="Genomic_DNA"/>
</dbReference>
<keyword evidence="1" id="KW-0472">Membrane</keyword>
<keyword evidence="3" id="KW-1185">Reference proteome</keyword>
<dbReference type="PANTHER" id="PTHR40765:SF2">
    <property type="entry name" value="ESX-2 SECRETION SYSTEM ATPASE ECCB2"/>
    <property type="match status" value="1"/>
</dbReference>
<name>A0A7Y9S2Q7_9ACTN</name>
<evidence type="ECO:0000256" key="1">
    <source>
        <dbReference type="SAM" id="Phobius"/>
    </source>
</evidence>
<sequence length="460" mass="48447">MSTKRDLVDAHAYSRRRLVTAFVSGAPGGREVEPARPARAIIGGIALGVLMLAGAALASMFAGRSPADWTDPGIIISKENGNHYVVLAEDQPVQPVVNPVSAQLLMGQVEPKSVKQEDISAKKLGVRIGIYDAPNSIPVPSMMRNSGWTACTTTEAATKIFIGEKTVARPVEGAMVVRTKGKAGQQFLIARSAEPGHGYYRYLLPVVNADALIADLGLDSGERYQVSDAWLDLFPKGPDLSLASFDIADRGKPLDYEVGDGKFEVGDLAQNERTGQVYVLGPDGPLNLGEFSQVVYEVVAKAKGEIPQITGKPGQEIEAVADWPSTKPQSIDAPEACGVLNATPGGPATVSLAVDPSEDESASKLRANVLDVAVQPGYGAYVNVGQHGAATAGTPVVIDMDGKRYRLGGPKGETARLLGFGSVKAPTVPDAWTESFECGPELSQEAARRQPTAKAMKTCG</sequence>
<gene>
    <name evidence="2" type="ORF">BJ980_001956</name>
</gene>
<evidence type="ECO:0000313" key="3">
    <source>
        <dbReference type="Proteomes" id="UP000540656"/>
    </source>
</evidence>
<dbReference type="GO" id="GO:0005576">
    <property type="term" value="C:extracellular region"/>
    <property type="evidence" value="ECO:0007669"/>
    <property type="project" value="TreeGrafter"/>
</dbReference>
<dbReference type="RefSeq" id="WP_179502127.1">
    <property type="nucleotide sequence ID" value="NZ_JACCAA010000001.1"/>
</dbReference>